<comment type="caution">
    <text evidence="3">The sequence shown here is derived from an EMBL/GenBank/DDBJ whole genome shotgun (WGS) entry which is preliminary data.</text>
</comment>
<evidence type="ECO:0000313" key="4">
    <source>
        <dbReference type="Proteomes" id="UP000314294"/>
    </source>
</evidence>
<organism evidence="3 4">
    <name type="scientific">Liparis tanakae</name>
    <name type="common">Tanaka's snailfish</name>
    <dbReference type="NCBI Taxonomy" id="230148"/>
    <lineage>
        <taxon>Eukaryota</taxon>
        <taxon>Metazoa</taxon>
        <taxon>Chordata</taxon>
        <taxon>Craniata</taxon>
        <taxon>Vertebrata</taxon>
        <taxon>Euteleostomi</taxon>
        <taxon>Actinopterygii</taxon>
        <taxon>Neopterygii</taxon>
        <taxon>Teleostei</taxon>
        <taxon>Neoteleostei</taxon>
        <taxon>Acanthomorphata</taxon>
        <taxon>Eupercaria</taxon>
        <taxon>Perciformes</taxon>
        <taxon>Cottioidei</taxon>
        <taxon>Cottales</taxon>
        <taxon>Liparidae</taxon>
        <taxon>Liparis</taxon>
    </lineage>
</organism>
<dbReference type="AlphaFoldDB" id="A0A4Z2IXR4"/>
<feature type="compositionally biased region" description="Polar residues" evidence="1">
    <location>
        <begin position="180"/>
        <end position="191"/>
    </location>
</feature>
<reference evidence="3 4" key="1">
    <citation type="submission" date="2019-03" db="EMBL/GenBank/DDBJ databases">
        <title>First draft genome of Liparis tanakae, snailfish: a comprehensive survey of snailfish specific genes.</title>
        <authorList>
            <person name="Kim W."/>
            <person name="Song I."/>
            <person name="Jeong J.-H."/>
            <person name="Kim D."/>
            <person name="Kim S."/>
            <person name="Ryu S."/>
            <person name="Song J.Y."/>
            <person name="Lee S.K."/>
        </authorList>
    </citation>
    <scope>NUCLEOTIDE SEQUENCE [LARGE SCALE GENOMIC DNA]</scope>
    <source>
        <tissue evidence="3">Muscle</tissue>
    </source>
</reference>
<feature type="signal peptide" evidence="2">
    <location>
        <begin position="1"/>
        <end position="21"/>
    </location>
</feature>
<feature type="region of interest" description="Disordered" evidence="1">
    <location>
        <begin position="178"/>
        <end position="201"/>
    </location>
</feature>
<evidence type="ECO:0000256" key="2">
    <source>
        <dbReference type="SAM" id="SignalP"/>
    </source>
</evidence>
<sequence length="201" mass="21557">MQESTTLAGHLFVVLPGLGGALDCVVGHRHLASRPGRPVNLHLHAADALADPHGFTLERENTSVVVIIDGHRGGWSAAQGCLGRNMGDAHRAVAGGNGAWLQDGDLSPVSDAWITQAHVEVLILLENIIINNADVFESASHLPSGLFLFNLLGTHPSTFLHSLQHSIQSLFRMGKKRKVTTASQTSTSPGETTERMMYSQM</sequence>
<dbReference type="EMBL" id="SRLO01000037">
    <property type="protein sequence ID" value="TNN82779.1"/>
    <property type="molecule type" value="Genomic_DNA"/>
</dbReference>
<evidence type="ECO:0000256" key="1">
    <source>
        <dbReference type="SAM" id="MobiDB-lite"/>
    </source>
</evidence>
<proteinExistence type="predicted"/>
<dbReference type="Proteomes" id="UP000314294">
    <property type="component" value="Unassembled WGS sequence"/>
</dbReference>
<keyword evidence="4" id="KW-1185">Reference proteome</keyword>
<protein>
    <submittedName>
        <fullName evidence="3">Uncharacterized protein</fullName>
    </submittedName>
</protein>
<gene>
    <name evidence="3" type="ORF">EYF80_007020</name>
</gene>
<keyword evidence="2" id="KW-0732">Signal</keyword>
<accession>A0A4Z2IXR4</accession>
<feature type="chain" id="PRO_5021295785" evidence="2">
    <location>
        <begin position="22"/>
        <end position="201"/>
    </location>
</feature>
<name>A0A4Z2IXR4_9TELE</name>
<evidence type="ECO:0000313" key="3">
    <source>
        <dbReference type="EMBL" id="TNN82779.1"/>
    </source>
</evidence>